<comment type="caution">
    <text evidence="2">The sequence shown here is derived from an EMBL/GenBank/DDBJ whole genome shotgun (WGS) entry which is preliminary data.</text>
</comment>
<dbReference type="AlphaFoldDB" id="A0A839AN80"/>
<evidence type="ECO:0000313" key="2">
    <source>
        <dbReference type="EMBL" id="MBA6155634.1"/>
    </source>
</evidence>
<evidence type="ECO:0008006" key="4">
    <source>
        <dbReference type="Google" id="ProtNLM"/>
    </source>
</evidence>
<evidence type="ECO:0000313" key="3">
    <source>
        <dbReference type="Proteomes" id="UP000563906"/>
    </source>
</evidence>
<dbReference type="RefSeq" id="WP_182124122.1">
    <property type="nucleotide sequence ID" value="NZ_JACGLS010000001.1"/>
</dbReference>
<reference evidence="2 3" key="1">
    <citation type="submission" date="2020-07" db="EMBL/GenBank/DDBJ databases">
        <title>Bacterium isolated from marine sediment.</title>
        <authorList>
            <person name="Shang D."/>
            <person name="Du Z.-J."/>
        </authorList>
    </citation>
    <scope>NUCLEOTIDE SEQUENCE [LARGE SCALE GENOMIC DNA]</scope>
    <source>
        <strain evidence="2 3">S7007</strain>
    </source>
</reference>
<evidence type="ECO:0000256" key="1">
    <source>
        <dbReference type="SAM" id="SignalP"/>
    </source>
</evidence>
<dbReference type="Proteomes" id="UP000563906">
    <property type="component" value="Unassembled WGS sequence"/>
</dbReference>
<protein>
    <recommendedName>
        <fullName evidence="4">Curlin associated repeat-containing protein</fullName>
    </recommendedName>
</protein>
<proteinExistence type="predicted"/>
<keyword evidence="3" id="KW-1185">Reference proteome</keyword>
<organism evidence="2 3">
    <name type="scientific">Tenacibaculum pelagium</name>
    <dbReference type="NCBI Taxonomy" id="2759527"/>
    <lineage>
        <taxon>Bacteria</taxon>
        <taxon>Pseudomonadati</taxon>
        <taxon>Bacteroidota</taxon>
        <taxon>Flavobacteriia</taxon>
        <taxon>Flavobacteriales</taxon>
        <taxon>Flavobacteriaceae</taxon>
        <taxon>Tenacibaculum</taxon>
    </lineage>
</organism>
<dbReference type="EMBL" id="JACGLS010000001">
    <property type="protein sequence ID" value="MBA6155634.1"/>
    <property type="molecule type" value="Genomic_DNA"/>
</dbReference>
<accession>A0A839AN80</accession>
<feature type="chain" id="PRO_5032658810" description="Curlin associated repeat-containing protein" evidence="1">
    <location>
        <begin position="19"/>
        <end position="139"/>
    </location>
</feature>
<name>A0A839AN80_9FLAO</name>
<keyword evidence="1" id="KW-0732">Signal</keyword>
<sequence length="139" mass="16206">MRVIIIICLFFFRSISIAQETNNKVPFHIQQVNFDLYKKSNDVKDRNTQVKESQIIATQIGYKNVLSIKANQNDYQSIKQIGNKNYYNFTDYYNSRVSKMKILQKGNSNSLLISGTNSFSDNITVRQNSNYKSLIIRNF</sequence>
<gene>
    <name evidence="2" type="ORF">H3Z83_03735</name>
</gene>
<feature type="signal peptide" evidence="1">
    <location>
        <begin position="1"/>
        <end position="18"/>
    </location>
</feature>